<dbReference type="InterPro" id="IPR050635">
    <property type="entry name" value="ATPase_protein_8"/>
</dbReference>
<keyword evidence="7 13" id="KW-1133">Transmembrane helix</keyword>
<comment type="subcellular location">
    <subcellularLocation>
        <location evidence="1 12">Mitochondrion membrane</location>
        <topology evidence="1 12">Single-pass membrane protein</topology>
    </subcellularLocation>
</comment>
<evidence type="ECO:0000256" key="6">
    <source>
        <dbReference type="ARBA" id="ARBA00022781"/>
    </source>
</evidence>
<feature type="transmembrane region" description="Helical" evidence="13">
    <location>
        <begin position="6"/>
        <end position="24"/>
    </location>
</feature>
<evidence type="ECO:0000256" key="4">
    <source>
        <dbReference type="ARBA" id="ARBA00022547"/>
    </source>
</evidence>
<dbReference type="PANTHER" id="PTHR39937:SF1">
    <property type="entry name" value="ATP SYNTHASE PROTEIN 8"/>
    <property type="match status" value="1"/>
</dbReference>
<gene>
    <name evidence="14" type="primary">ATP8</name>
</gene>
<dbReference type="PANTHER" id="PTHR39937">
    <property type="entry name" value="ATP SYNTHASE PROTEIN 8"/>
    <property type="match status" value="1"/>
</dbReference>
<organism evidence="14">
    <name type="scientific">Rafetus swinhoei</name>
    <name type="common">Swinhoes soft-shelled turtle</name>
    <dbReference type="NCBI Taxonomy" id="904230"/>
    <lineage>
        <taxon>Eukaryota</taxon>
        <taxon>Metazoa</taxon>
        <taxon>Chordata</taxon>
        <taxon>Craniata</taxon>
        <taxon>Vertebrata</taxon>
        <taxon>Euteleostomi</taxon>
        <taxon>Archelosauria</taxon>
        <taxon>Testudinata</taxon>
        <taxon>Testudines</taxon>
        <taxon>Cryptodira</taxon>
        <taxon>Trionychia</taxon>
        <taxon>Trionychidae</taxon>
        <taxon>Rafetus</taxon>
    </lineage>
</organism>
<evidence type="ECO:0000256" key="2">
    <source>
        <dbReference type="ARBA" id="ARBA00008892"/>
    </source>
</evidence>
<protein>
    <recommendedName>
        <fullName evidence="12">ATP synthase complex subunit 8</fullName>
    </recommendedName>
</protein>
<keyword evidence="5 12" id="KW-0812">Transmembrane</keyword>
<comment type="similarity">
    <text evidence="2 12">Belongs to the ATPase protein 8 family.</text>
</comment>
<evidence type="ECO:0000256" key="9">
    <source>
        <dbReference type="ARBA" id="ARBA00023128"/>
    </source>
</evidence>
<reference evidence="14" key="1">
    <citation type="submission" date="2016-03" db="EMBL/GenBank/DDBJ databases">
        <authorList>
            <person name="Ploux O."/>
        </authorList>
    </citation>
    <scope>NUCLEOTIDE SEQUENCE</scope>
    <source>
        <strain evidence="14">YZGS0001</strain>
    </source>
</reference>
<dbReference type="GO" id="GO:0015986">
    <property type="term" value="P:proton motive force-driven ATP synthesis"/>
    <property type="evidence" value="ECO:0007669"/>
    <property type="project" value="InterPro"/>
</dbReference>
<dbReference type="EMBL" id="KU997642">
    <property type="protein sequence ID" value="AOW43589.1"/>
    <property type="molecule type" value="Genomic_DNA"/>
</dbReference>
<evidence type="ECO:0000256" key="3">
    <source>
        <dbReference type="ARBA" id="ARBA00022448"/>
    </source>
</evidence>
<evidence type="ECO:0000313" key="14">
    <source>
        <dbReference type="EMBL" id="AOW43589.1"/>
    </source>
</evidence>
<keyword evidence="6 12" id="KW-0375">Hydrogen ion transport</keyword>
<keyword evidence="3 12" id="KW-0813">Transport</keyword>
<evidence type="ECO:0000256" key="7">
    <source>
        <dbReference type="ARBA" id="ARBA00022989"/>
    </source>
</evidence>
<evidence type="ECO:0000256" key="10">
    <source>
        <dbReference type="ARBA" id="ARBA00023136"/>
    </source>
</evidence>
<evidence type="ECO:0000256" key="1">
    <source>
        <dbReference type="ARBA" id="ARBA00004304"/>
    </source>
</evidence>
<dbReference type="InterPro" id="IPR001421">
    <property type="entry name" value="ATP8_metazoa"/>
</dbReference>
<evidence type="ECO:0000256" key="13">
    <source>
        <dbReference type="SAM" id="Phobius"/>
    </source>
</evidence>
<keyword evidence="11" id="KW-0066">ATP synthesis</keyword>
<accession>A0A1U9GZY6</accession>
<dbReference type="GO" id="GO:0015078">
    <property type="term" value="F:proton transmembrane transporter activity"/>
    <property type="evidence" value="ECO:0007669"/>
    <property type="project" value="InterPro"/>
</dbReference>
<sequence>MPQLNPNPWLSILLTTWLAYILIYQPKIMSFLQMNNIIHNPKLQNTNPWNWPWT</sequence>
<name>A0A1U9GZY6_9SAUR</name>
<dbReference type="GO" id="GO:0031966">
    <property type="term" value="C:mitochondrial membrane"/>
    <property type="evidence" value="ECO:0007669"/>
    <property type="project" value="UniProtKB-SubCell"/>
</dbReference>
<keyword evidence="10 13" id="KW-0472">Membrane</keyword>
<keyword evidence="8 12" id="KW-0406">Ion transport</keyword>
<keyword evidence="9 12" id="KW-0496">Mitochondrion</keyword>
<geneLocation type="mitochondrion" evidence="14"/>
<proteinExistence type="inferred from homology"/>
<evidence type="ECO:0000256" key="12">
    <source>
        <dbReference type="RuleBase" id="RU003661"/>
    </source>
</evidence>
<dbReference type="AlphaFoldDB" id="A0A1U9GZY6"/>
<reference evidence="14" key="2">
    <citation type="submission" date="2017-03" db="EMBL/GenBank/DDBJ databases">
        <title>The complete mitochondrial genome of Yangtze giant softshell turtle yielded by next-generation sequencing.</title>
        <authorList>
            <person name="Chen D.-Q."/>
            <person name="Di M."/>
        </authorList>
    </citation>
    <scope>NUCLEOTIDE SEQUENCE</scope>
    <source>
        <strain evidence="14">YZGS0001</strain>
    </source>
</reference>
<keyword evidence="4 12" id="KW-0138">CF(0)</keyword>
<evidence type="ECO:0000256" key="5">
    <source>
        <dbReference type="ARBA" id="ARBA00022692"/>
    </source>
</evidence>
<evidence type="ECO:0000256" key="11">
    <source>
        <dbReference type="ARBA" id="ARBA00023310"/>
    </source>
</evidence>
<dbReference type="Pfam" id="PF00895">
    <property type="entry name" value="ATP-synt_8"/>
    <property type="match status" value="1"/>
</dbReference>
<dbReference type="GO" id="GO:0045259">
    <property type="term" value="C:proton-transporting ATP synthase complex"/>
    <property type="evidence" value="ECO:0007669"/>
    <property type="project" value="UniProtKB-KW"/>
</dbReference>
<evidence type="ECO:0000256" key="8">
    <source>
        <dbReference type="ARBA" id="ARBA00023065"/>
    </source>
</evidence>